<dbReference type="Pfam" id="PF00569">
    <property type="entry name" value="ZZ"/>
    <property type="match status" value="1"/>
</dbReference>
<feature type="compositionally biased region" description="Basic and acidic residues" evidence="5">
    <location>
        <begin position="527"/>
        <end position="550"/>
    </location>
</feature>
<proteinExistence type="predicted"/>
<keyword evidence="1" id="KW-0479">Metal-binding</keyword>
<dbReference type="GO" id="GO:0035973">
    <property type="term" value="P:aggrephagy"/>
    <property type="evidence" value="ECO:0007669"/>
    <property type="project" value="TreeGrafter"/>
</dbReference>
<dbReference type="GO" id="GO:0008270">
    <property type="term" value="F:zinc ion binding"/>
    <property type="evidence" value="ECO:0007669"/>
    <property type="project" value="UniProtKB-KW"/>
</dbReference>
<dbReference type="CDD" id="cd02340">
    <property type="entry name" value="ZZ_NBR1_like"/>
    <property type="match status" value="1"/>
</dbReference>
<protein>
    <submittedName>
        <fullName evidence="7">DEKNAAC104329</fullName>
    </submittedName>
</protein>
<dbReference type="InterPro" id="IPR043145">
    <property type="entry name" value="Znf_ZZ_sf"/>
</dbReference>
<dbReference type="Proteomes" id="UP000290900">
    <property type="component" value="Unassembled WGS sequence"/>
</dbReference>
<feature type="compositionally biased region" description="Acidic residues" evidence="5">
    <location>
        <begin position="484"/>
        <end position="494"/>
    </location>
</feature>
<gene>
    <name evidence="7" type="ORF">BRENAR_LOCUS3934</name>
</gene>
<feature type="domain" description="ZZ-type" evidence="6">
    <location>
        <begin position="345"/>
        <end position="400"/>
    </location>
</feature>
<dbReference type="SUPFAM" id="SSF57850">
    <property type="entry name" value="RING/U-box"/>
    <property type="match status" value="1"/>
</dbReference>
<dbReference type="SMART" id="SM00291">
    <property type="entry name" value="ZnF_ZZ"/>
    <property type="match status" value="1"/>
</dbReference>
<dbReference type="InterPro" id="IPR000433">
    <property type="entry name" value="Znf_ZZ"/>
</dbReference>
<keyword evidence="8" id="KW-1185">Reference proteome</keyword>
<dbReference type="InParanoid" id="A0A448YQK3"/>
<reference evidence="7 8" key="1">
    <citation type="submission" date="2018-12" db="EMBL/GenBank/DDBJ databases">
        <authorList>
            <person name="Tiukova I."/>
            <person name="Dainat J."/>
        </authorList>
    </citation>
    <scope>NUCLEOTIDE SEQUENCE [LARGE SCALE GENOMIC DNA]</scope>
</reference>
<evidence type="ECO:0000313" key="8">
    <source>
        <dbReference type="Proteomes" id="UP000290900"/>
    </source>
</evidence>
<accession>A0A448YQK3</accession>
<evidence type="ECO:0000313" key="7">
    <source>
        <dbReference type="EMBL" id="VEU23203.1"/>
    </source>
</evidence>
<feature type="region of interest" description="Disordered" evidence="5">
    <location>
        <begin position="588"/>
        <end position="624"/>
    </location>
</feature>
<keyword evidence="3" id="KW-0862">Zinc</keyword>
<evidence type="ECO:0000256" key="2">
    <source>
        <dbReference type="ARBA" id="ARBA00022771"/>
    </source>
</evidence>
<dbReference type="GO" id="GO:0070530">
    <property type="term" value="F:K63-linked polyubiquitin modification-dependent protein binding"/>
    <property type="evidence" value="ECO:0007669"/>
    <property type="project" value="TreeGrafter"/>
</dbReference>
<sequence length="624" mass="67432">MSDEKDTKRNKVKGPSKSIKATMPKATATAPVNAGLISVKVRFFVSSKIPGQFACKDTTLEFLTTGMNASSKERLISEISKKIRPLANSNTSLSSAYDLLHDDNVRIELSRKSLKQGRYVSLNSEADFRTLKRSLAVRNHLKLYISFFPIEKPVVEATVAETPEPVTEPVIQPPVEPTTAPIGSGIGFVPSGARTFNFEDVLKDWAKRSSLDAPLGPYVDVATSAISQFMKTDAGQQLKKGVDTASLNALAAVQELQKRVESLEMGGASIQDQLAKKVSELEEKVELMTGERVGGAAAAAAATAAATAATTATTATTETTAAAASAASAPTASTAPASASGPVIHSNVICDGCDEIIKGNRYKCVECFDFDLCESCENNGTEKAEHLKTHQMLKIKLPERAKERGGFGRGRSFHRCMRGKPSPELAKELFYLGRNNGENLYKLKVLASQFASILELLDSEDAEDKVELLRAIIESYKLGKEDKEEQEESDEESTEGTYDEKKALLSETKDVATETTIYDQGELLVSETKDIAPESTTQDEKEGLLSETKDVATETADVTSSLYVDSQSQTSSTLRFPEIPMDEFVVVTSSSKDDSGDEESSGAVTDAAAEDYDILSTTDYEDFN</sequence>
<dbReference type="PROSITE" id="PS50135">
    <property type="entry name" value="ZF_ZZ_2"/>
    <property type="match status" value="1"/>
</dbReference>
<dbReference type="PANTHER" id="PTHR15090">
    <property type="entry name" value="SEQUESTOSOME 1-RELATED"/>
    <property type="match status" value="1"/>
</dbReference>
<dbReference type="OrthoDB" id="4094046at2759"/>
<dbReference type="Gene3D" id="3.30.60.90">
    <property type="match status" value="1"/>
</dbReference>
<evidence type="ECO:0000256" key="5">
    <source>
        <dbReference type="SAM" id="MobiDB-lite"/>
    </source>
</evidence>
<dbReference type="GO" id="GO:0016235">
    <property type="term" value="C:aggresome"/>
    <property type="evidence" value="ECO:0007669"/>
    <property type="project" value="TreeGrafter"/>
</dbReference>
<dbReference type="STRING" id="13370.A0A448YQK3"/>
<evidence type="ECO:0000259" key="6">
    <source>
        <dbReference type="PROSITE" id="PS50135"/>
    </source>
</evidence>
<dbReference type="InterPro" id="IPR052260">
    <property type="entry name" value="Autophagy_Rcpt_SigReg"/>
</dbReference>
<dbReference type="GO" id="GO:0000423">
    <property type="term" value="P:mitophagy"/>
    <property type="evidence" value="ECO:0007669"/>
    <property type="project" value="TreeGrafter"/>
</dbReference>
<dbReference type="GO" id="GO:0007032">
    <property type="term" value="P:endosome organization"/>
    <property type="evidence" value="ECO:0007669"/>
    <property type="project" value="TreeGrafter"/>
</dbReference>
<evidence type="ECO:0000256" key="4">
    <source>
        <dbReference type="PROSITE-ProRule" id="PRU00228"/>
    </source>
</evidence>
<evidence type="ECO:0000256" key="1">
    <source>
        <dbReference type="ARBA" id="ARBA00022723"/>
    </source>
</evidence>
<feature type="compositionally biased region" description="Acidic residues" evidence="5">
    <location>
        <begin position="608"/>
        <end position="624"/>
    </location>
</feature>
<feature type="region of interest" description="Disordered" evidence="5">
    <location>
        <begin position="1"/>
        <end position="24"/>
    </location>
</feature>
<keyword evidence="2 4" id="KW-0863">Zinc-finger</keyword>
<evidence type="ECO:0000256" key="3">
    <source>
        <dbReference type="ARBA" id="ARBA00022833"/>
    </source>
</evidence>
<dbReference type="PANTHER" id="PTHR15090:SF0">
    <property type="entry name" value="SEQUESTOSOME-1"/>
    <property type="match status" value="1"/>
</dbReference>
<organism evidence="7 8">
    <name type="scientific">Brettanomyces naardenensis</name>
    <name type="common">Yeast</name>
    <dbReference type="NCBI Taxonomy" id="13370"/>
    <lineage>
        <taxon>Eukaryota</taxon>
        <taxon>Fungi</taxon>
        <taxon>Dikarya</taxon>
        <taxon>Ascomycota</taxon>
        <taxon>Saccharomycotina</taxon>
        <taxon>Pichiomycetes</taxon>
        <taxon>Pichiales</taxon>
        <taxon>Pichiaceae</taxon>
        <taxon>Brettanomyces</taxon>
    </lineage>
</organism>
<feature type="region of interest" description="Disordered" evidence="5">
    <location>
        <begin position="479"/>
        <end position="506"/>
    </location>
</feature>
<feature type="region of interest" description="Disordered" evidence="5">
    <location>
        <begin position="525"/>
        <end position="550"/>
    </location>
</feature>
<dbReference type="AlphaFoldDB" id="A0A448YQK3"/>
<dbReference type="GO" id="GO:0044753">
    <property type="term" value="C:amphisome"/>
    <property type="evidence" value="ECO:0007669"/>
    <property type="project" value="TreeGrafter"/>
</dbReference>
<dbReference type="PROSITE" id="PS01357">
    <property type="entry name" value="ZF_ZZ_1"/>
    <property type="match status" value="1"/>
</dbReference>
<dbReference type="EMBL" id="CAACVR010000036">
    <property type="protein sequence ID" value="VEU23203.1"/>
    <property type="molecule type" value="Genomic_DNA"/>
</dbReference>
<dbReference type="GO" id="GO:0005080">
    <property type="term" value="F:protein kinase C binding"/>
    <property type="evidence" value="ECO:0007669"/>
    <property type="project" value="TreeGrafter"/>
</dbReference>
<name>A0A448YQK3_BRENA</name>